<keyword evidence="2" id="KW-0813">Transport</keyword>
<evidence type="ECO:0000259" key="8">
    <source>
        <dbReference type="PROSITE" id="PS50850"/>
    </source>
</evidence>
<organism evidence="9 10">
    <name type="scientific">Cercospora kikuchii</name>
    <dbReference type="NCBI Taxonomy" id="84275"/>
    <lineage>
        <taxon>Eukaryota</taxon>
        <taxon>Fungi</taxon>
        <taxon>Dikarya</taxon>
        <taxon>Ascomycota</taxon>
        <taxon>Pezizomycotina</taxon>
        <taxon>Dothideomycetes</taxon>
        <taxon>Dothideomycetidae</taxon>
        <taxon>Mycosphaerellales</taxon>
        <taxon>Mycosphaerellaceae</taxon>
        <taxon>Cercospora</taxon>
    </lineage>
</organism>
<dbReference type="Proteomes" id="UP000825890">
    <property type="component" value="Unassembled WGS sequence"/>
</dbReference>
<dbReference type="InterPro" id="IPR020846">
    <property type="entry name" value="MFS_dom"/>
</dbReference>
<evidence type="ECO:0000256" key="6">
    <source>
        <dbReference type="SAM" id="MobiDB-lite"/>
    </source>
</evidence>
<dbReference type="AlphaFoldDB" id="A0A9P3CP49"/>
<sequence length="519" mass="56751">MARSTHETTSDRISGDAADKTNAVEYLDEADDVDNKQPGGLVPPPLVQAMSPEERAIREKKLRRKIDARLLPPVIIMYILNYLDRNNIATARISGTPSLEEDLGLTDSQYQTCVSILFVGYILMQVPSNLFLNKVGKPALFLPGAMVIWGIISLCTAAARNFTDLVVIRFFLGFVEAVYFPGCLFFLSCWYTRKELAFRSAILYSGSLISGAFAGLIAAGITDGMDQKLGLPAWKWLFIIEGAITVAIAVICFFILPNFPRTTKWLTEEEKQLAVWRLQEDIGVDDWTSSEDQSFFHGFILALKDIKVWILMLMLLGVVSAASVTNFFPTVVQTLGYSKTNTLLLTAPPYVLAVFCAFATAIHADKTGERFLHVSLPLLGGIASFVLAAATTAVAPRYVAMMLMLPTVYSSYVIILSWISNSIPRPPAKRAAALAAINAVSNASQIYASYMYIGGPRYIIAFSVNCGTLVMSIIMAAVLRVVLVRANKKLDQGEAVEAAVSGANAGEAQAMRKGFRYLV</sequence>
<dbReference type="Pfam" id="PF07690">
    <property type="entry name" value="MFS_1"/>
    <property type="match status" value="1"/>
</dbReference>
<evidence type="ECO:0000256" key="3">
    <source>
        <dbReference type="ARBA" id="ARBA00022692"/>
    </source>
</evidence>
<feature type="transmembrane region" description="Helical" evidence="7">
    <location>
        <begin position="201"/>
        <end position="221"/>
    </location>
</feature>
<comment type="subcellular location">
    <subcellularLocation>
        <location evidence="1">Membrane</location>
        <topology evidence="1">Multi-pass membrane protein</topology>
    </subcellularLocation>
</comment>
<dbReference type="FunFam" id="1.20.1250.20:FF:000057">
    <property type="entry name" value="MFS general substrate transporter"/>
    <property type="match status" value="1"/>
</dbReference>
<evidence type="ECO:0000256" key="7">
    <source>
        <dbReference type="SAM" id="Phobius"/>
    </source>
</evidence>
<dbReference type="InterPro" id="IPR036259">
    <property type="entry name" value="MFS_trans_sf"/>
</dbReference>
<dbReference type="OrthoDB" id="2250022at2759"/>
<keyword evidence="10" id="KW-1185">Reference proteome</keyword>
<feature type="transmembrane region" description="Helical" evidence="7">
    <location>
        <begin position="165"/>
        <end position="189"/>
    </location>
</feature>
<comment type="caution">
    <text evidence="9">The sequence shown here is derived from an EMBL/GenBank/DDBJ whole genome shotgun (WGS) entry which is preliminary data.</text>
</comment>
<feature type="region of interest" description="Disordered" evidence="6">
    <location>
        <begin position="1"/>
        <end position="50"/>
    </location>
</feature>
<name>A0A9P3CP49_9PEZI</name>
<keyword evidence="3 7" id="KW-0812">Transmembrane</keyword>
<keyword evidence="4 7" id="KW-1133">Transmembrane helix</keyword>
<feature type="transmembrane region" description="Helical" evidence="7">
    <location>
        <begin position="398"/>
        <end position="419"/>
    </location>
</feature>
<accession>A0A9P3CP49</accession>
<feature type="transmembrane region" description="Helical" evidence="7">
    <location>
        <begin position="371"/>
        <end position="392"/>
    </location>
</feature>
<feature type="transmembrane region" description="Helical" evidence="7">
    <location>
        <begin position="139"/>
        <end position="159"/>
    </location>
</feature>
<proteinExistence type="predicted"/>
<evidence type="ECO:0000313" key="10">
    <source>
        <dbReference type="Proteomes" id="UP000825890"/>
    </source>
</evidence>
<feature type="transmembrane region" description="Helical" evidence="7">
    <location>
        <begin position="459"/>
        <end position="483"/>
    </location>
</feature>
<feature type="transmembrane region" description="Helical" evidence="7">
    <location>
        <begin position="431"/>
        <end position="453"/>
    </location>
</feature>
<reference evidence="9 10" key="1">
    <citation type="submission" date="2021-01" db="EMBL/GenBank/DDBJ databases">
        <title>Cercospora kikuchii MAFF 305040 whole genome shotgun sequence.</title>
        <authorList>
            <person name="Kashiwa T."/>
            <person name="Suzuki T."/>
        </authorList>
    </citation>
    <scope>NUCLEOTIDE SEQUENCE [LARGE SCALE GENOMIC DNA]</scope>
    <source>
        <strain evidence="9 10">MAFF 305040</strain>
    </source>
</reference>
<keyword evidence="5 7" id="KW-0472">Membrane</keyword>
<dbReference type="GeneID" id="68295046"/>
<feature type="domain" description="Major facilitator superfamily (MFS) profile" evidence="8">
    <location>
        <begin position="70"/>
        <end position="489"/>
    </location>
</feature>
<evidence type="ECO:0000256" key="1">
    <source>
        <dbReference type="ARBA" id="ARBA00004141"/>
    </source>
</evidence>
<protein>
    <recommendedName>
        <fullName evidence="8">Major facilitator superfamily (MFS) profile domain-containing protein</fullName>
    </recommendedName>
</protein>
<dbReference type="FunFam" id="1.20.1250.20:FF:000013">
    <property type="entry name" value="MFS general substrate transporter"/>
    <property type="match status" value="1"/>
</dbReference>
<feature type="transmembrane region" description="Helical" evidence="7">
    <location>
        <begin position="308"/>
        <end position="327"/>
    </location>
</feature>
<evidence type="ECO:0000256" key="4">
    <source>
        <dbReference type="ARBA" id="ARBA00022989"/>
    </source>
</evidence>
<feature type="compositionally biased region" description="Basic and acidic residues" evidence="6">
    <location>
        <begin position="1"/>
        <end position="19"/>
    </location>
</feature>
<dbReference type="PANTHER" id="PTHR43791:SF92">
    <property type="entry name" value="AGL026WP"/>
    <property type="match status" value="1"/>
</dbReference>
<feature type="transmembrane region" description="Helical" evidence="7">
    <location>
        <begin position="347"/>
        <end position="364"/>
    </location>
</feature>
<dbReference type="EMBL" id="BOLY01000006">
    <property type="protein sequence ID" value="GIZ46343.1"/>
    <property type="molecule type" value="Genomic_DNA"/>
</dbReference>
<dbReference type="SUPFAM" id="SSF103473">
    <property type="entry name" value="MFS general substrate transporter"/>
    <property type="match status" value="1"/>
</dbReference>
<evidence type="ECO:0000256" key="2">
    <source>
        <dbReference type="ARBA" id="ARBA00022448"/>
    </source>
</evidence>
<dbReference type="PANTHER" id="PTHR43791">
    <property type="entry name" value="PERMEASE-RELATED"/>
    <property type="match status" value="1"/>
</dbReference>
<dbReference type="GO" id="GO:0016020">
    <property type="term" value="C:membrane"/>
    <property type="evidence" value="ECO:0007669"/>
    <property type="project" value="UniProtKB-SubCell"/>
</dbReference>
<gene>
    <name evidence="9" type="ORF">CKM354_000947100</name>
</gene>
<dbReference type="InterPro" id="IPR011701">
    <property type="entry name" value="MFS"/>
</dbReference>
<dbReference type="PROSITE" id="PS50850">
    <property type="entry name" value="MFS"/>
    <property type="match status" value="1"/>
</dbReference>
<evidence type="ECO:0000256" key="5">
    <source>
        <dbReference type="ARBA" id="ARBA00023136"/>
    </source>
</evidence>
<dbReference type="RefSeq" id="XP_044660830.1">
    <property type="nucleotide sequence ID" value="XM_044804895.1"/>
</dbReference>
<dbReference type="GO" id="GO:0022857">
    <property type="term" value="F:transmembrane transporter activity"/>
    <property type="evidence" value="ECO:0007669"/>
    <property type="project" value="InterPro"/>
</dbReference>
<dbReference type="Gene3D" id="1.20.1250.20">
    <property type="entry name" value="MFS general substrate transporter like domains"/>
    <property type="match status" value="2"/>
</dbReference>
<evidence type="ECO:0000313" key="9">
    <source>
        <dbReference type="EMBL" id="GIZ46343.1"/>
    </source>
</evidence>
<feature type="transmembrane region" description="Helical" evidence="7">
    <location>
        <begin position="233"/>
        <end position="256"/>
    </location>
</feature>